<dbReference type="PIRSF" id="PIRSF029764">
    <property type="entry name" value="RSM25"/>
    <property type="match status" value="1"/>
</dbReference>
<dbReference type="PANTHER" id="PTHR37799:SF1">
    <property type="entry name" value="SMALL RIBOSOMAL SUBUNIT PROTEIN MS23"/>
    <property type="match status" value="1"/>
</dbReference>
<protein>
    <recommendedName>
        <fullName evidence="6">37S ribosomal protein S25, mitochondrial</fullName>
    </recommendedName>
</protein>
<evidence type="ECO:0000256" key="1">
    <source>
        <dbReference type="ARBA" id="ARBA00004173"/>
    </source>
</evidence>
<dbReference type="GO" id="GO:0005763">
    <property type="term" value="C:mitochondrial small ribosomal subunit"/>
    <property type="evidence" value="ECO:0007669"/>
    <property type="project" value="UniProtKB-UniRule"/>
</dbReference>
<comment type="subunit">
    <text evidence="6">Component of the mitochondrial small ribosomal subunit.</text>
</comment>
<evidence type="ECO:0000256" key="5">
    <source>
        <dbReference type="ARBA" id="ARBA00023274"/>
    </source>
</evidence>
<keyword evidence="9" id="KW-1185">Reference proteome</keyword>
<keyword evidence="3 6" id="KW-0689">Ribosomal protein</keyword>
<comment type="subcellular location">
    <subcellularLocation>
        <location evidence="1 6">Mitochondrion</location>
    </subcellularLocation>
</comment>
<keyword evidence="4 6" id="KW-0496">Mitochondrion</keyword>
<proteinExistence type="inferred from homology"/>
<dbReference type="Proteomes" id="UP001303160">
    <property type="component" value="Unassembled WGS sequence"/>
</dbReference>
<evidence type="ECO:0000256" key="4">
    <source>
        <dbReference type="ARBA" id="ARBA00023128"/>
    </source>
</evidence>
<reference evidence="8" key="1">
    <citation type="journal article" date="2023" name="Mol. Phylogenet. Evol.">
        <title>Genome-scale phylogeny and comparative genomics of the fungal order Sordariales.</title>
        <authorList>
            <person name="Hensen N."/>
            <person name="Bonometti L."/>
            <person name="Westerberg I."/>
            <person name="Brannstrom I.O."/>
            <person name="Guillou S."/>
            <person name="Cros-Aarteil S."/>
            <person name="Calhoun S."/>
            <person name="Haridas S."/>
            <person name="Kuo A."/>
            <person name="Mondo S."/>
            <person name="Pangilinan J."/>
            <person name="Riley R."/>
            <person name="LaButti K."/>
            <person name="Andreopoulos B."/>
            <person name="Lipzen A."/>
            <person name="Chen C."/>
            <person name="Yan M."/>
            <person name="Daum C."/>
            <person name="Ng V."/>
            <person name="Clum A."/>
            <person name="Steindorff A."/>
            <person name="Ohm R.A."/>
            <person name="Martin F."/>
            <person name="Silar P."/>
            <person name="Natvig D.O."/>
            <person name="Lalanne C."/>
            <person name="Gautier V."/>
            <person name="Ament-Velasquez S.L."/>
            <person name="Kruys A."/>
            <person name="Hutchinson M.I."/>
            <person name="Powell A.J."/>
            <person name="Barry K."/>
            <person name="Miller A.N."/>
            <person name="Grigoriev I.V."/>
            <person name="Debuchy R."/>
            <person name="Gladieux P."/>
            <person name="Hiltunen Thoren M."/>
            <person name="Johannesson H."/>
        </authorList>
    </citation>
    <scope>NUCLEOTIDE SEQUENCE</scope>
    <source>
        <strain evidence="8">CBS 315.58</strain>
    </source>
</reference>
<sequence>MARGPSRLLASRVHQTATEHLSSTIYPNTYNPPPPWVNALANIPPSEIWTRPYPEQHSLTPLHLPKSRKTPPKSLYRPTKIAHPEDRLRKDFYGDHPWELARPKLLMEIDGKDARYYDWSKGMRQKGMKLSGESVVQRQLWLMEVGGMTKKQAYDKARKEFYQLRRFEETEARIAQEEARAYGAYFGKTVTQVGMELEDKEYNAWLKWAGEEIEGQEMERQAAYANDIDLPEVEGEEVVDA</sequence>
<reference evidence="8" key="2">
    <citation type="submission" date="2023-05" db="EMBL/GenBank/DDBJ databases">
        <authorList>
            <consortium name="Lawrence Berkeley National Laboratory"/>
            <person name="Steindorff A."/>
            <person name="Hensen N."/>
            <person name="Bonometti L."/>
            <person name="Westerberg I."/>
            <person name="Brannstrom I.O."/>
            <person name="Guillou S."/>
            <person name="Cros-Aarteil S."/>
            <person name="Calhoun S."/>
            <person name="Haridas S."/>
            <person name="Kuo A."/>
            <person name="Mondo S."/>
            <person name="Pangilinan J."/>
            <person name="Riley R."/>
            <person name="Labutti K."/>
            <person name="Andreopoulos B."/>
            <person name="Lipzen A."/>
            <person name="Chen C."/>
            <person name="Yanf M."/>
            <person name="Daum C."/>
            <person name="Ng V."/>
            <person name="Clum A."/>
            <person name="Ohm R."/>
            <person name="Martin F."/>
            <person name="Silar P."/>
            <person name="Natvig D."/>
            <person name="Lalanne C."/>
            <person name="Gautier V."/>
            <person name="Ament-Velasquez S.L."/>
            <person name="Kruys A."/>
            <person name="Hutchinson M.I."/>
            <person name="Powell A.J."/>
            <person name="Barry K."/>
            <person name="Miller A.N."/>
            <person name="Grigoriev I.V."/>
            <person name="Debuchy R."/>
            <person name="Gladieux P."/>
            <person name="Thoren M.H."/>
            <person name="Johannesson H."/>
        </authorList>
    </citation>
    <scope>NUCLEOTIDE SEQUENCE</scope>
    <source>
        <strain evidence="8">CBS 315.58</strain>
    </source>
</reference>
<keyword evidence="5 6" id="KW-0687">Ribonucleoprotein</keyword>
<dbReference type="AlphaFoldDB" id="A0AAN7AZX0"/>
<dbReference type="PANTHER" id="PTHR37799">
    <property type="entry name" value="37S RIBOSOMAL PROTEIN S25, MITOCHONDRIAL"/>
    <property type="match status" value="1"/>
</dbReference>
<dbReference type="GO" id="GO:0003735">
    <property type="term" value="F:structural constituent of ribosome"/>
    <property type="evidence" value="ECO:0007669"/>
    <property type="project" value="UniProtKB-UniRule"/>
</dbReference>
<comment type="similarity">
    <text evidence="2">Belongs to the mitochondrion-specific ribosomal protein mS23 family.</text>
</comment>
<evidence type="ECO:0000313" key="9">
    <source>
        <dbReference type="Proteomes" id="UP001303160"/>
    </source>
</evidence>
<accession>A0AAN7AZX0</accession>
<dbReference type="Pfam" id="PF13741">
    <property type="entry name" value="MRP-S25"/>
    <property type="match status" value="1"/>
</dbReference>
<evidence type="ECO:0000256" key="2">
    <source>
        <dbReference type="ARBA" id="ARBA00009864"/>
    </source>
</evidence>
<dbReference type="InterPro" id="IPR016939">
    <property type="entry name" value="Ribosomal_mS23_fun"/>
</dbReference>
<dbReference type="EMBL" id="MU863880">
    <property type="protein sequence ID" value="KAK4204682.1"/>
    <property type="molecule type" value="Genomic_DNA"/>
</dbReference>
<feature type="region of interest" description="Disordered" evidence="7">
    <location>
        <begin position="59"/>
        <end position="78"/>
    </location>
</feature>
<comment type="caution">
    <text evidence="8">The sequence shown here is derived from an EMBL/GenBank/DDBJ whole genome shotgun (WGS) entry which is preliminary data.</text>
</comment>
<evidence type="ECO:0000256" key="3">
    <source>
        <dbReference type="ARBA" id="ARBA00022980"/>
    </source>
</evidence>
<organism evidence="8 9">
    <name type="scientific">Triangularia verruculosa</name>
    <dbReference type="NCBI Taxonomy" id="2587418"/>
    <lineage>
        <taxon>Eukaryota</taxon>
        <taxon>Fungi</taxon>
        <taxon>Dikarya</taxon>
        <taxon>Ascomycota</taxon>
        <taxon>Pezizomycotina</taxon>
        <taxon>Sordariomycetes</taxon>
        <taxon>Sordariomycetidae</taxon>
        <taxon>Sordariales</taxon>
        <taxon>Podosporaceae</taxon>
        <taxon>Triangularia</taxon>
    </lineage>
</organism>
<evidence type="ECO:0000313" key="8">
    <source>
        <dbReference type="EMBL" id="KAK4204682.1"/>
    </source>
</evidence>
<gene>
    <name evidence="8" type="ORF">QBC40DRAFT_191261</name>
</gene>
<evidence type="ECO:0000256" key="6">
    <source>
        <dbReference type="PIRNR" id="PIRNR029764"/>
    </source>
</evidence>
<name>A0AAN7AZX0_9PEZI</name>
<evidence type="ECO:0000256" key="7">
    <source>
        <dbReference type="SAM" id="MobiDB-lite"/>
    </source>
</evidence>